<evidence type="ECO:0000259" key="1">
    <source>
        <dbReference type="PROSITE" id="PS51186"/>
    </source>
</evidence>
<dbReference type="PROSITE" id="PS51186">
    <property type="entry name" value="GNAT"/>
    <property type="match status" value="1"/>
</dbReference>
<dbReference type="InterPro" id="IPR016181">
    <property type="entry name" value="Acyl_CoA_acyltransferase"/>
</dbReference>
<dbReference type="Proteomes" id="UP000711614">
    <property type="component" value="Unassembled WGS sequence"/>
</dbReference>
<protein>
    <submittedName>
        <fullName evidence="2">GNAT superfamily N-acetyltransferase</fullName>
    </submittedName>
</protein>
<sequence length="237" mass="25741">MRFGSMELEEHTAAWVAGWSAIRGFQVRTGPGYLAAKHPDLDGGWEYVCADPAREAFAVLAAEVTGSAHRSLSIIGPNIHEYVKWAHAAGMGMVSTSEHLMVCAMETQDNEDPFLVDPDLRLVVKHLGSRSSASVCQARLTGAILRGDAILARGSVAIQGEHAVFDGLETHPGHRRQGLGMMMMKSLTARALEYPVTTGLVLASTGGQRLYHKLGWRSLSPMTELVPRERLAELARL</sequence>
<dbReference type="EMBL" id="JAGIOI010000001">
    <property type="protein sequence ID" value="MBP2412396.1"/>
    <property type="molecule type" value="Genomic_DNA"/>
</dbReference>
<dbReference type="Pfam" id="PF13673">
    <property type="entry name" value="Acetyltransf_10"/>
    <property type="match status" value="1"/>
</dbReference>
<feature type="domain" description="N-acetyltransferase" evidence="1">
    <location>
        <begin position="100"/>
        <end position="237"/>
    </location>
</feature>
<keyword evidence="3" id="KW-1185">Reference proteome</keyword>
<dbReference type="InterPro" id="IPR000182">
    <property type="entry name" value="GNAT_dom"/>
</dbReference>
<name>A0ABS4YUD1_9MICC</name>
<evidence type="ECO:0000313" key="2">
    <source>
        <dbReference type="EMBL" id="MBP2412396.1"/>
    </source>
</evidence>
<reference evidence="2 3" key="1">
    <citation type="submission" date="2021-03" db="EMBL/GenBank/DDBJ databases">
        <title>Sequencing the genomes of 1000 actinobacteria strains.</title>
        <authorList>
            <person name="Klenk H.-P."/>
        </authorList>
    </citation>
    <scope>NUCLEOTIDE SEQUENCE [LARGE SCALE GENOMIC DNA]</scope>
    <source>
        <strain evidence="2 3">DSM 16005</strain>
    </source>
</reference>
<proteinExistence type="predicted"/>
<dbReference type="Gene3D" id="3.40.630.30">
    <property type="match status" value="1"/>
</dbReference>
<organism evidence="2 3">
    <name type="scientific">Arthrobacter stackebrandtii</name>
    <dbReference type="NCBI Taxonomy" id="272161"/>
    <lineage>
        <taxon>Bacteria</taxon>
        <taxon>Bacillati</taxon>
        <taxon>Actinomycetota</taxon>
        <taxon>Actinomycetes</taxon>
        <taxon>Micrococcales</taxon>
        <taxon>Micrococcaceae</taxon>
        <taxon>Arthrobacter</taxon>
    </lineage>
</organism>
<dbReference type="SUPFAM" id="SSF55729">
    <property type="entry name" value="Acyl-CoA N-acyltransferases (Nat)"/>
    <property type="match status" value="1"/>
</dbReference>
<evidence type="ECO:0000313" key="3">
    <source>
        <dbReference type="Proteomes" id="UP000711614"/>
    </source>
</evidence>
<comment type="caution">
    <text evidence="2">The sequence shown here is derived from an EMBL/GenBank/DDBJ whole genome shotgun (WGS) entry which is preliminary data.</text>
</comment>
<gene>
    <name evidence="2" type="ORF">JOF48_001195</name>
</gene>
<accession>A0ABS4YUD1</accession>
<dbReference type="RefSeq" id="WP_209678395.1">
    <property type="nucleotide sequence ID" value="NZ_JAGIOI010000001.1"/>
</dbReference>